<feature type="domain" description="Peptidoglycan binding-like" evidence="1">
    <location>
        <begin position="115"/>
        <end position="170"/>
    </location>
</feature>
<comment type="caution">
    <text evidence="2">The sequence shown here is derived from an EMBL/GenBank/DDBJ whole genome shotgun (WGS) entry which is preliminary data.</text>
</comment>
<accession>A0A3S0Y470</accession>
<dbReference type="Pfam" id="PF01471">
    <property type="entry name" value="PG_binding_1"/>
    <property type="match status" value="3"/>
</dbReference>
<keyword evidence="3" id="KW-1185">Reference proteome</keyword>
<organism evidence="2 3">
    <name type="scientific">Chlorogloeopsis fritschii PCC 6912</name>
    <dbReference type="NCBI Taxonomy" id="211165"/>
    <lineage>
        <taxon>Bacteria</taxon>
        <taxon>Bacillati</taxon>
        <taxon>Cyanobacteriota</taxon>
        <taxon>Cyanophyceae</taxon>
        <taxon>Nostocales</taxon>
        <taxon>Chlorogloeopsidaceae</taxon>
        <taxon>Chlorogloeopsis</taxon>
    </lineage>
</organism>
<dbReference type="InterPro" id="IPR052905">
    <property type="entry name" value="LD-transpeptidase_YkuD-like"/>
</dbReference>
<dbReference type="PANTHER" id="PTHR41533">
    <property type="entry name" value="L,D-TRANSPEPTIDASE HI_1667-RELATED"/>
    <property type="match status" value="1"/>
</dbReference>
<protein>
    <recommendedName>
        <fullName evidence="1">Peptidoglycan binding-like domain-containing protein</fullName>
    </recommendedName>
</protein>
<feature type="domain" description="Peptidoglycan binding-like" evidence="1">
    <location>
        <begin position="28"/>
        <end position="83"/>
    </location>
</feature>
<name>A0A3S0Y470_CHLFR</name>
<sequence>MAQLLSLAVTLTVLNTGQVLALQRGDSSSDVTNLQRCLQRLGYFQGPINGKFGGLTEEAVKEFQRANNIGTTGKVGSQTQQALQIACQNEQSYQSYDFSSNGDRFPYNLNEGDAGPEVSELQRKLQQLGYFRGNPTGYFGTVTTEAVVLFQRDNQLTPSGIADAQTLAKLSGATGSSNPRCSRNSGYICLGENSSRVSTVQQRLRELGFFTDQITGYYGATTRNAVAQFQRDAGMYPTGNVDFSTWQRLGLSTDNLTAIQNPAKPAAVNRYVVVVPIRRADTLPRVRNYLPKAFAAKSRLGNYVNAGAFRDRSEAEQHSQYLRELGFDARVERF</sequence>
<dbReference type="PANTHER" id="PTHR41533:SF1">
    <property type="entry name" value="L,D-TRANSPEPTIDASE YCBB-RELATED"/>
    <property type="match status" value="1"/>
</dbReference>
<dbReference type="InterPro" id="IPR036365">
    <property type="entry name" value="PGBD-like_sf"/>
</dbReference>
<feature type="domain" description="Peptidoglycan binding-like" evidence="1">
    <location>
        <begin position="194"/>
        <end position="249"/>
    </location>
</feature>
<dbReference type="Proteomes" id="UP000268857">
    <property type="component" value="Unassembled WGS sequence"/>
</dbReference>
<dbReference type="STRING" id="211165.GCA_000317285_03093"/>
<evidence type="ECO:0000313" key="3">
    <source>
        <dbReference type="Proteomes" id="UP000268857"/>
    </source>
</evidence>
<dbReference type="EMBL" id="RSCJ01000003">
    <property type="protein sequence ID" value="RUR84939.1"/>
    <property type="molecule type" value="Genomic_DNA"/>
</dbReference>
<dbReference type="SUPFAM" id="SSF47090">
    <property type="entry name" value="PGBD-like"/>
    <property type="match status" value="3"/>
</dbReference>
<dbReference type="InterPro" id="IPR036366">
    <property type="entry name" value="PGBDSf"/>
</dbReference>
<proteinExistence type="predicted"/>
<dbReference type="InterPro" id="IPR002477">
    <property type="entry name" value="Peptidoglycan-bd-like"/>
</dbReference>
<dbReference type="AlphaFoldDB" id="A0A3S0Y470"/>
<evidence type="ECO:0000259" key="1">
    <source>
        <dbReference type="Pfam" id="PF01471"/>
    </source>
</evidence>
<evidence type="ECO:0000313" key="2">
    <source>
        <dbReference type="EMBL" id="RUR84939.1"/>
    </source>
</evidence>
<dbReference type="Gene3D" id="1.10.101.10">
    <property type="entry name" value="PGBD-like superfamily/PGBD"/>
    <property type="match status" value="3"/>
</dbReference>
<reference evidence="2 3" key="1">
    <citation type="journal article" date="2019" name="Genome Biol. Evol.">
        <title>Day and night: Metabolic profiles and evolutionary relationships of six axenic non-marine cyanobacteria.</title>
        <authorList>
            <person name="Will S.E."/>
            <person name="Henke P."/>
            <person name="Boedeker C."/>
            <person name="Huang S."/>
            <person name="Brinkmann H."/>
            <person name="Rohde M."/>
            <person name="Jarek M."/>
            <person name="Friedl T."/>
            <person name="Seufert S."/>
            <person name="Schumacher M."/>
            <person name="Overmann J."/>
            <person name="Neumann-Schaal M."/>
            <person name="Petersen J."/>
        </authorList>
    </citation>
    <scope>NUCLEOTIDE SEQUENCE [LARGE SCALE GENOMIC DNA]</scope>
    <source>
        <strain evidence="2 3">PCC 6912</strain>
    </source>
</reference>
<gene>
    <name evidence="2" type="ORF">PCC6912_10550</name>
</gene>